<proteinExistence type="predicted"/>
<organism evidence="2 3">
    <name type="scientific">Brassica napus</name>
    <name type="common">Rape</name>
    <dbReference type="NCBI Taxonomy" id="3708"/>
    <lineage>
        <taxon>Eukaryota</taxon>
        <taxon>Viridiplantae</taxon>
        <taxon>Streptophyta</taxon>
        <taxon>Embryophyta</taxon>
        <taxon>Tracheophyta</taxon>
        <taxon>Spermatophyta</taxon>
        <taxon>Magnoliopsida</taxon>
        <taxon>eudicotyledons</taxon>
        <taxon>Gunneridae</taxon>
        <taxon>Pentapetalae</taxon>
        <taxon>rosids</taxon>
        <taxon>malvids</taxon>
        <taxon>Brassicales</taxon>
        <taxon>Brassicaceae</taxon>
        <taxon>Brassiceae</taxon>
        <taxon>Brassica</taxon>
    </lineage>
</organism>
<feature type="region of interest" description="Disordered" evidence="1">
    <location>
        <begin position="1"/>
        <end position="20"/>
    </location>
</feature>
<feature type="compositionally biased region" description="Polar residues" evidence="1">
    <location>
        <begin position="1"/>
        <end position="10"/>
    </location>
</feature>
<dbReference type="Proteomes" id="UP000824890">
    <property type="component" value="Unassembled WGS sequence"/>
</dbReference>
<protein>
    <submittedName>
        <fullName evidence="2">Uncharacterized protein</fullName>
    </submittedName>
</protein>
<keyword evidence="3" id="KW-1185">Reference proteome</keyword>
<evidence type="ECO:0000313" key="2">
    <source>
        <dbReference type="EMBL" id="KAH0943523.1"/>
    </source>
</evidence>
<reference evidence="2 3" key="1">
    <citation type="submission" date="2021-05" db="EMBL/GenBank/DDBJ databases">
        <title>Genome Assembly of Synthetic Allotetraploid Brassica napus Reveals Homoeologous Exchanges between Subgenomes.</title>
        <authorList>
            <person name="Davis J.T."/>
        </authorList>
    </citation>
    <scope>NUCLEOTIDE SEQUENCE [LARGE SCALE GENOMIC DNA]</scope>
    <source>
        <strain evidence="3">cv. Da-Ae</strain>
        <tissue evidence="2">Seedling</tissue>
    </source>
</reference>
<gene>
    <name evidence="2" type="ORF">HID58_003160</name>
</gene>
<evidence type="ECO:0000256" key="1">
    <source>
        <dbReference type="SAM" id="MobiDB-lite"/>
    </source>
</evidence>
<name>A0ABQ8ES07_BRANA</name>
<accession>A0ABQ8ES07</accession>
<evidence type="ECO:0000313" key="3">
    <source>
        <dbReference type="Proteomes" id="UP000824890"/>
    </source>
</evidence>
<sequence>CASHALNSIDTPDDNMPISETDKSPVSLNGNCFGFLIISRLGDFQPFFLLPLQVNHGFDKLFLTVCKGEHFSLLKQCFLTSNYDKTLFIYSGDGSKQPCGPCIYIVKRDVPQYSDRLWLSRLVYSLCLCSKSKLGSF</sequence>
<feature type="non-terminal residue" evidence="2">
    <location>
        <position position="1"/>
    </location>
</feature>
<dbReference type="EMBL" id="JAGKQM010000001">
    <property type="protein sequence ID" value="KAH0943523.1"/>
    <property type="molecule type" value="Genomic_DNA"/>
</dbReference>
<comment type="caution">
    <text evidence="2">The sequence shown here is derived from an EMBL/GenBank/DDBJ whole genome shotgun (WGS) entry which is preliminary data.</text>
</comment>